<comment type="caution">
    <text evidence="1">The sequence shown here is derived from an EMBL/GenBank/DDBJ whole genome shotgun (WGS) entry which is preliminary data.</text>
</comment>
<sequence>MAVYAGRDSRDLLRRRRDQIQVGCSDGMMAADAIGLRSAVSGLVQHLSCAELLARSIAQIEVGSSVSAVFDGSNHIF</sequence>
<gene>
    <name evidence="1" type="ORF">I4I82_12160</name>
</gene>
<name>A0ABS6U939_9PSEU</name>
<keyword evidence="2" id="KW-1185">Reference proteome</keyword>
<evidence type="ECO:0000313" key="1">
    <source>
        <dbReference type="EMBL" id="MBW0128441.1"/>
    </source>
</evidence>
<organism evidence="1 2">
    <name type="scientific">Pseudonocardia oceani</name>
    <dbReference type="NCBI Taxonomy" id="2792013"/>
    <lineage>
        <taxon>Bacteria</taxon>
        <taxon>Bacillati</taxon>
        <taxon>Actinomycetota</taxon>
        <taxon>Actinomycetes</taxon>
        <taxon>Pseudonocardiales</taxon>
        <taxon>Pseudonocardiaceae</taxon>
        <taxon>Pseudonocardia</taxon>
    </lineage>
</organism>
<dbReference type="RefSeq" id="WP_218594470.1">
    <property type="nucleotide sequence ID" value="NZ_JADQDE010000505.1"/>
</dbReference>
<dbReference type="Proteomes" id="UP000694300">
    <property type="component" value="Unassembled WGS sequence"/>
</dbReference>
<reference evidence="1 2" key="1">
    <citation type="submission" date="2020-11" db="EMBL/GenBank/DDBJ databases">
        <title>Pseudonocardia abyssalis sp. nov. and Pseudonocardia oceani sp. nov., description and phylogenomic analysis of two novel actinomycetes isolated from the deep Southern Ocean.</title>
        <authorList>
            <person name="Parra J."/>
        </authorList>
    </citation>
    <scope>NUCLEOTIDE SEQUENCE [LARGE SCALE GENOMIC DNA]</scope>
    <source>
        <strain evidence="2">KRD185</strain>
    </source>
</reference>
<protein>
    <submittedName>
        <fullName evidence="1">Uncharacterized protein</fullName>
    </submittedName>
</protein>
<evidence type="ECO:0000313" key="2">
    <source>
        <dbReference type="Proteomes" id="UP000694300"/>
    </source>
</evidence>
<dbReference type="EMBL" id="JADQDF010000001">
    <property type="protein sequence ID" value="MBW0128441.1"/>
    <property type="molecule type" value="Genomic_DNA"/>
</dbReference>
<proteinExistence type="predicted"/>
<accession>A0ABS6U939</accession>